<dbReference type="EMBL" id="SMSJ01000024">
    <property type="protein sequence ID" value="TDH61208.1"/>
    <property type="molecule type" value="Genomic_DNA"/>
</dbReference>
<sequence length="510" mass="56820">MPGRPATDQQVNLYMTSRHHHPQRAAAAASGISERTGRRIERDPRPPSQKAAERPRRRKTVDPLDGLWESDVLPLLLSRPGLRPVTLLEEMQLRHPGRDWDRLRRTLERRVRSWRGEHGPEREVIFRQDHPPGQQGLSDFTDMGDVAVRLSGTPFAHRLYHFVLAYSGWEHAEPVLGGESFTALACGLQNALWSLGGAPVEHRSDSLSAAFRNLDRDAAEDQTRRYEALCGHYGMQPTRNNLGIAHENGAIESQHGHLKRAIAQALMLRGSADFDSLTAYRGWLADLIGRRNARRDRLVGLERAVLGRLPPRRTTDHDEAVVQVTSSSGFVLKKVFYTVPSRLIGFRLSLHIYDDRLECFLAQSHVLTLPRGRAPGDGRRIQVVDYRHIIHSLRRKPMALLNLVYRDALFPRPAYRAAWEHLLAAGDPRAACRILVDLLALAHEGGCEADLAQVITEQLGRGGGVPELAVLRARFAPAIAAPPQVRVELPPIASYDALLSSPQVIAGATA</sequence>
<proteinExistence type="predicted"/>
<protein>
    <submittedName>
        <fullName evidence="4">IS21 family transposase</fullName>
    </submittedName>
</protein>
<dbReference type="InterPro" id="IPR001584">
    <property type="entry name" value="Integrase_cat-core"/>
</dbReference>
<dbReference type="GO" id="GO:0003676">
    <property type="term" value="F:nucleic acid binding"/>
    <property type="evidence" value="ECO:0007669"/>
    <property type="project" value="InterPro"/>
</dbReference>
<dbReference type="GO" id="GO:0015074">
    <property type="term" value="P:DNA integration"/>
    <property type="evidence" value="ECO:0007669"/>
    <property type="project" value="InterPro"/>
</dbReference>
<gene>
    <name evidence="3" type="ORF">E2C06_17690</name>
    <name evidence="4" type="ORF">E2C06_17910</name>
</gene>
<dbReference type="AlphaFoldDB" id="A0A4V3AA02"/>
<keyword evidence="5" id="KW-1185">Reference proteome</keyword>
<name>A0A4V3AA02_9PROT</name>
<reference evidence="4" key="2">
    <citation type="submission" date="2019-03" db="EMBL/GenBank/DDBJ databases">
        <authorList>
            <person name="Zhao Y."/>
            <person name="Du Z."/>
        </authorList>
    </citation>
    <scope>NUCLEOTIDE SEQUENCE</scope>
    <source>
        <strain evidence="4">JCM30602</strain>
    </source>
</reference>
<dbReference type="SUPFAM" id="SSF53098">
    <property type="entry name" value="Ribonuclease H-like"/>
    <property type="match status" value="1"/>
</dbReference>
<feature type="region of interest" description="Disordered" evidence="1">
    <location>
        <begin position="16"/>
        <end position="62"/>
    </location>
</feature>
<organism evidence="4 5">
    <name type="scientific">Dankookia rubra</name>
    <dbReference type="NCBI Taxonomy" id="1442381"/>
    <lineage>
        <taxon>Bacteria</taxon>
        <taxon>Pseudomonadati</taxon>
        <taxon>Pseudomonadota</taxon>
        <taxon>Alphaproteobacteria</taxon>
        <taxon>Acetobacterales</taxon>
        <taxon>Roseomonadaceae</taxon>
        <taxon>Dankookia</taxon>
    </lineage>
</organism>
<evidence type="ECO:0000313" key="4">
    <source>
        <dbReference type="EMBL" id="TDH61245.1"/>
    </source>
</evidence>
<dbReference type="Proteomes" id="UP000295096">
    <property type="component" value="Unassembled WGS sequence"/>
</dbReference>
<feature type="domain" description="Integrase catalytic" evidence="2">
    <location>
        <begin position="128"/>
        <end position="318"/>
    </location>
</feature>
<comment type="caution">
    <text evidence="4">The sequence shown here is derived from an EMBL/GenBank/DDBJ whole genome shotgun (WGS) entry which is preliminary data.</text>
</comment>
<dbReference type="Gene3D" id="3.30.420.10">
    <property type="entry name" value="Ribonuclease H-like superfamily/Ribonuclease H"/>
    <property type="match status" value="1"/>
</dbReference>
<dbReference type="NCBIfam" id="NF033546">
    <property type="entry name" value="transpos_IS21"/>
    <property type="match status" value="1"/>
</dbReference>
<dbReference type="InterPro" id="IPR012337">
    <property type="entry name" value="RNaseH-like_sf"/>
</dbReference>
<evidence type="ECO:0000313" key="3">
    <source>
        <dbReference type="EMBL" id="TDH61208.1"/>
    </source>
</evidence>
<dbReference type="PANTHER" id="PTHR35004">
    <property type="entry name" value="TRANSPOSASE RV3428C-RELATED"/>
    <property type="match status" value="1"/>
</dbReference>
<dbReference type="PROSITE" id="PS50994">
    <property type="entry name" value="INTEGRASE"/>
    <property type="match status" value="1"/>
</dbReference>
<accession>A0A4V3AA02</accession>
<dbReference type="OrthoDB" id="525881at2"/>
<dbReference type="EMBL" id="SMSJ01000024">
    <property type="protein sequence ID" value="TDH61245.1"/>
    <property type="molecule type" value="Genomic_DNA"/>
</dbReference>
<feature type="compositionally biased region" description="Basic and acidic residues" evidence="1">
    <location>
        <begin position="35"/>
        <end position="45"/>
    </location>
</feature>
<evidence type="ECO:0000259" key="2">
    <source>
        <dbReference type="PROSITE" id="PS50994"/>
    </source>
</evidence>
<evidence type="ECO:0000313" key="5">
    <source>
        <dbReference type="Proteomes" id="UP000295096"/>
    </source>
</evidence>
<dbReference type="PANTHER" id="PTHR35004:SF7">
    <property type="entry name" value="INTEGRASE PROTEIN"/>
    <property type="match status" value="1"/>
</dbReference>
<reference evidence="4 5" key="1">
    <citation type="journal article" date="2016" name="J. Microbiol.">
        <title>Dankookia rubra gen. nov., sp. nov., an alphaproteobacterium isolated from sediment of a shallow stream.</title>
        <authorList>
            <person name="Kim W.H."/>
            <person name="Kim D.H."/>
            <person name="Kang K."/>
            <person name="Ahn T.Y."/>
        </authorList>
    </citation>
    <scope>NUCLEOTIDE SEQUENCE [LARGE SCALE GENOMIC DNA]</scope>
    <source>
        <strain evidence="4 5">JCM30602</strain>
    </source>
</reference>
<dbReference type="InterPro" id="IPR036397">
    <property type="entry name" value="RNaseH_sf"/>
</dbReference>
<evidence type="ECO:0000256" key="1">
    <source>
        <dbReference type="SAM" id="MobiDB-lite"/>
    </source>
</evidence>